<dbReference type="Pfam" id="PF03830">
    <property type="entry name" value="PTSIIB_sorb"/>
    <property type="match status" value="1"/>
</dbReference>
<keyword evidence="6" id="KW-0598">Phosphotransferase system</keyword>
<evidence type="ECO:0000256" key="2">
    <source>
        <dbReference type="ARBA" id="ARBA00022448"/>
    </source>
</evidence>
<sequence>MDNIFYRIDDRLIHGQVITGWSRYYKLKRIIIADDQVTNDPIQRQIINMVAPKNIKVNILCINDSYNAITDKNQSKNNTLVLTKGPEALYKLSELGIKIEEVIIGGMQFKDGRKKVTRSVSVNYNEAEKFKQLYNKGIKLNIQLIPTDHKEQLIPLIEKVF</sequence>
<evidence type="ECO:0000256" key="7">
    <source>
        <dbReference type="ARBA" id="ARBA00022777"/>
    </source>
</evidence>
<keyword evidence="3" id="KW-0963">Cytoplasm</keyword>
<name>A0A9X2MJT9_9FIRM</name>
<comment type="caution">
    <text evidence="9">The sequence shown here is derived from an EMBL/GenBank/DDBJ whole genome shotgun (WGS) entry which is preliminary data.</text>
</comment>
<accession>A0A9X2MJT9</accession>
<dbReference type="PROSITE" id="PS51101">
    <property type="entry name" value="PTS_EIIB_TYPE_4"/>
    <property type="match status" value="1"/>
</dbReference>
<keyword evidence="7" id="KW-0418">Kinase</keyword>
<dbReference type="GO" id="GO:0008982">
    <property type="term" value="F:protein-N(PI)-phosphohistidine-sugar phosphotransferase activity"/>
    <property type="evidence" value="ECO:0007669"/>
    <property type="project" value="InterPro"/>
</dbReference>
<proteinExistence type="predicted"/>
<dbReference type="GO" id="GO:0009401">
    <property type="term" value="P:phosphoenolpyruvate-dependent sugar phosphotransferase system"/>
    <property type="evidence" value="ECO:0007669"/>
    <property type="project" value="UniProtKB-KW"/>
</dbReference>
<dbReference type="GO" id="GO:0016301">
    <property type="term" value="F:kinase activity"/>
    <property type="evidence" value="ECO:0007669"/>
    <property type="project" value="UniProtKB-KW"/>
</dbReference>
<gene>
    <name evidence="9" type="ORF">NSA23_14690</name>
</gene>
<evidence type="ECO:0000259" key="8">
    <source>
        <dbReference type="PROSITE" id="PS51101"/>
    </source>
</evidence>
<dbReference type="InterPro" id="IPR036667">
    <property type="entry name" value="PTS_IIB_sorbose-sp_sf"/>
</dbReference>
<dbReference type="EMBL" id="JANJZL010000016">
    <property type="protein sequence ID" value="MCR2045348.1"/>
    <property type="molecule type" value="Genomic_DNA"/>
</dbReference>
<keyword evidence="10" id="KW-1185">Reference proteome</keyword>
<dbReference type="SUPFAM" id="SSF52728">
    <property type="entry name" value="PTS IIb component"/>
    <property type="match status" value="1"/>
</dbReference>
<evidence type="ECO:0000256" key="6">
    <source>
        <dbReference type="ARBA" id="ARBA00022683"/>
    </source>
</evidence>
<evidence type="ECO:0000313" key="9">
    <source>
        <dbReference type="EMBL" id="MCR2045348.1"/>
    </source>
</evidence>
<protein>
    <submittedName>
        <fullName evidence="9">PTS sugar transporter subunit IIB</fullName>
    </submittedName>
</protein>
<evidence type="ECO:0000256" key="5">
    <source>
        <dbReference type="ARBA" id="ARBA00022679"/>
    </source>
</evidence>
<evidence type="ECO:0000313" key="10">
    <source>
        <dbReference type="Proteomes" id="UP001142078"/>
    </source>
</evidence>
<dbReference type="AlphaFoldDB" id="A0A9X2MJT9"/>
<dbReference type="Proteomes" id="UP001142078">
    <property type="component" value="Unassembled WGS sequence"/>
</dbReference>
<dbReference type="GO" id="GO:0005737">
    <property type="term" value="C:cytoplasm"/>
    <property type="evidence" value="ECO:0007669"/>
    <property type="project" value="UniProtKB-SubCell"/>
</dbReference>
<reference evidence="9" key="1">
    <citation type="submission" date="2022-07" db="EMBL/GenBank/DDBJ databases">
        <title>Enhanced cultured diversity of the mouse gut microbiota enables custom-made synthetic communities.</title>
        <authorList>
            <person name="Afrizal A."/>
        </authorList>
    </citation>
    <scope>NUCLEOTIDE SEQUENCE</scope>
    <source>
        <strain evidence="9">DSM 29482</strain>
    </source>
</reference>
<comment type="subcellular location">
    <subcellularLocation>
        <location evidence="1">Cytoplasm</location>
    </subcellularLocation>
</comment>
<evidence type="ECO:0000256" key="4">
    <source>
        <dbReference type="ARBA" id="ARBA00022597"/>
    </source>
</evidence>
<feature type="domain" description="PTS EIIB type-4" evidence="8">
    <location>
        <begin position="1"/>
        <end position="161"/>
    </location>
</feature>
<dbReference type="Gene3D" id="3.40.35.10">
    <property type="entry name" value="Phosphotransferase system, sorbose subfamily IIB component"/>
    <property type="match status" value="1"/>
</dbReference>
<keyword evidence="4 9" id="KW-0762">Sugar transport</keyword>
<organism evidence="9 10">
    <name type="scientific">Anaerosalibacter massiliensis</name>
    <dbReference type="NCBI Taxonomy" id="1347392"/>
    <lineage>
        <taxon>Bacteria</taxon>
        <taxon>Bacillati</taxon>
        <taxon>Bacillota</taxon>
        <taxon>Tissierellia</taxon>
        <taxon>Tissierellales</taxon>
        <taxon>Sporanaerobacteraceae</taxon>
        <taxon>Anaerosalibacter</taxon>
    </lineage>
</organism>
<evidence type="ECO:0000256" key="3">
    <source>
        <dbReference type="ARBA" id="ARBA00022490"/>
    </source>
</evidence>
<keyword evidence="2" id="KW-0813">Transport</keyword>
<keyword evidence="5" id="KW-0808">Transferase</keyword>
<dbReference type="InterPro" id="IPR004720">
    <property type="entry name" value="PTS_IIB_sorbose-sp"/>
</dbReference>
<evidence type="ECO:0000256" key="1">
    <source>
        <dbReference type="ARBA" id="ARBA00004496"/>
    </source>
</evidence>
<dbReference type="RefSeq" id="WP_257490686.1">
    <property type="nucleotide sequence ID" value="NZ_JANJZL010000016.1"/>
</dbReference>